<organism evidence="2 3">
    <name type="scientific">Acaulospora morrowiae</name>
    <dbReference type="NCBI Taxonomy" id="94023"/>
    <lineage>
        <taxon>Eukaryota</taxon>
        <taxon>Fungi</taxon>
        <taxon>Fungi incertae sedis</taxon>
        <taxon>Mucoromycota</taxon>
        <taxon>Glomeromycotina</taxon>
        <taxon>Glomeromycetes</taxon>
        <taxon>Diversisporales</taxon>
        <taxon>Acaulosporaceae</taxon>
        <taxon>Acaulospora</taxon>
    </lineage>
</organism>
<evidence type="ECO:0000313" key="3">
    <source>
        <dbReference type="Proteomes" id="UP000789342"/>
    </source>
</evidence>
<dbReference type="EMBL" id="CAJVPV010053449">
    <property type="protein sequence ID" value="CAG8781949.1"/>
    <property type="molecule type" value="Genomic_DNA"/>
</dbReference>
<feature type="coiled-coil region" evidence="1">
    <location>
        <begin position="82"/>
        <end position="180"/>
    </location>
</feature>
<protein>
    <submittedName>
        <fullName evidence="2">13643_t:CDS:1</fullName>
    </submittedName>
</protein>
<comment type="caution">
    <text evidence="2">The sequence shown here is derived from an EMBL/GenBank/DDBJ whole genome shotgun (WGS) entry which is preliminary data.</text>
</comment>
<evidence type="ECO:0000256" key="1">
    <source>
        <dbReference type="SAM" id="Coils"/>
    </source>
</evidence>
<dbReference type="AlphaFoldDB" id="A0A9N9P2G5"/>
<sequence>VPGIYSNFGVDAGEISKDIADLTTISNPNVDNLINLDSKTKRNMKRQAESENLTDPKKIRLEEDAVEAKVSEEMAVFRDESNEVLRAQLNSTNKKLSSARAEIVDLQKKLERSNGDELSRLRERVAALQNQCEQETTDEKKEVFVKQEEIDRLKVENERLKEDKKNLEEQTASLNILNGR</sequence>
<dbReference type="Proteomes" id="UP000789342">
    <property type="component" value="Unassembled WGS sequence"/>
</dbReference>
<keyword evidence="1" id="KW-0175">Coiled coil</keyword>
<proteinExistence type="predicted"/>
<gene>
    <name evidence="2" type="ORF">AMORRO_LOCUS17394</name>
</gene>
<feature type="non-terminal residue" evidence="2">
    <location>
        <position position="1"/>
    </location>
</feature>
<feature type="non-terminal residue" evidence="2">
    <location>
        <position position="180"/>
    </location>
</feature>
<accession>A0A9N9P2G5</accession>
<name>A0A9N9P2G5_9GLOM</name>
<keyword evidence="3" id="KW-1185">Reference proteome</keyword>
<reference evidence="2" key="1">
    <citation type="submission" date="2021-06" db="EMBL/GenBank/DDBJ databases">
        <authorList>
            <person name="Kallberg Y."/>
            <person name="Tangrot J."/>
            <person name="Rosling A."/>
        </authorList>
    </citation>
    <scope>NUCLEOTIDE SEQUENCE</scope>
    <source>
        <strain evidence="2">CL551</strain>
    </source>
</reference>
<evidence type="ECO:0000313" key="2">
    <source>
        <dbReference type="EMBL" id="CAG8781949.1"/>
    </source>
</evidence>